<dbReference type="InterPro" id="IPR018550">
    <property type="entry name" value="Lipid-A_deacylase-rel"/>
</dbReference>
<accession>A0A240UJU9</accession>
<dbReference type="KEGG" id="acis:CBP35_20570"/>
<proteinExistence type="predicted"/>
<feature type="chain" id="PRO_5011250503" evidence="1">
    <location>
        <begin position="21"/>
        <end position="192"/>
    </location>
</feature>
<protein>
    <submittedName>
        <fullName evidence="2">Acyloxyacyl hydrolase</fullName>
    </submittedName>
</protein>
<keyword evidence="1" id="KW-0732">Signal</keyword>
<keyword evidence="3" id="KW-1185">Reference proteome</keyword>
<dbReference type="Pfam" id="PF09411">
    <property type="entry name" value="PagL"/>
    <property type="match status" value="1"/>
</dbReference>
<name>A0A240UJU9_9BURK</name>
<dbReference type="Proteomes" id="UP000194440">
    <property type="component" value="Plasmid pACP4.2"/>
</dbReference>
<dbReference type="EMBL" id="CP021368">
    <property type="protein sequence ID" value="ART61353.1"/>
    <property type="molecule type" value="Genomic_DNA"/>
</dbReference>
<evidence type="ECO:0000256" key="1">
    <source>
        <dbReference type="SAM" id="SignalP"/>
    </source>
</evidence>
<gene>
    <name evidence="2" type="ORF">CBP36_20490</name>
</gene>
<reference evidence="2" key="1">
    <citation type="submission" date="2017-05" db="EMBL/GenBank/DDBJ databases">
        <title>Polyphasic characterization of four soil-derived phenanthrene-degrading Acidovorax strains and proposal of Acidovorax phenanthrenivorans sp. nov.</title>
        <authorList>
            <person name="Singleton D."/>
            <person name="Lee J."/>
            <person name="Dickey A.N."/>
            <person name="Stroud A."/>
            <person name="Scholl E.H."/>
            <person name="Wright F.A."/>
            <person name="Aitken M.D."/>
        </authorList>
    </citation>
    <scope>NUCLEOTIDE SEQUENCE</scope>
    <source>
        <strain evidence="2">P4</strain>
        <plasmid evidence="2">pACP4.2</plasmid>
    </source>
</reference>
<feature type="signal peptide" evidence="1">
    <location>
        <begin position="1"/>
        <end position="20"/>
    </location>
</feature>
<organism evidence="2 3">
    <name type="scientific">Acidovorax carolinensis</name>
    <dbReference type="NCBI Taxonomy" id="553814"/>
    <lineage>
        <taxon>Bacteria</taxon>
        <taxon>Pseudomonadati</taxon>
        <taxon>Pseudomonadota</taxon>
        <taxon>Betaproteobacteria</taxon>
        <taxon>Burkholderiales</taxon>
        <taxon>Comamonadaceae</taxon>
        <taxon>Acidovorax</taxon>
    </lineage>
</organism>
<dbReference type="AlphaFoldDB" id="A0A240UJU9"/>
<geneLocation type="plasmid" evidence="2 3">
    <name>pACP4.2</name>
</geneLocation>
<keyword evidence="2" id="KW-0378">Hydrolase</keyword>
<sequence>MSATAPRPFAVLVLALAAWASPDACTAQESSLASRFYADAGATSSSERTRIAALGWLLPAPDLRWLPRNAGPLSLHWDLSIGAWRAECADGGHRTFTQLAGLAVWRHGLGAQGSGWFVDIGLGGVLFDHVYAARSRRFSTAFQFTQALGLGYRFGPNGTYEVSARAQHVSNGGLKKPNPGENLLRLRLAMGF</sequence>
<evidence type="ECO:0000313" key="2">
    <source>
        <dbReference type="EMBL" id="ART61353.1"/>
    </source>
</evidence>
<dbReference type="RefSeq" id="WP_066786404.1">
    <property type="nucleotide sequence ID" value="NZ_CP021364.1"/>
</dbReference>
<dbReference type="OrthoDB" id="5297282at2"/>
<dbReference type="KEGG" id="acip:CBP36_20490"/>
<dbReference type="GO" id="GO:0016787">
    <property type="term" value="F:hydrolase activity"/>
    <property type="evidence" value="ECO:0007669"/>
    <property type="project" value="UniProtKB-KW"/>
</dbReference>
<evidence type="ECO:0000313" key="3">
    <source>
        <dbReference type="Proteomes" id="UP000194440"/>
    </source>
</evidence>
<keyword evidence="2" id="KW-0614">Plasmid</keyword>
<dbReference type="Gene3D" id="2.40.160.20">
    <property type="match status" value="1"/>
</dbReference>